<evidence type="ECO:0008006" key="3">
    <source>
        <dbReference type="Google" id="ProtNLM"/>
    </source>
</evidence>
<dbReference type="Gene3D" id="3.30.1380.20">
    <property type="entry name" value="Trafficking protein particle complex subunit 3"/>
    <property type="match status" value="1"/>
</dbReference>
<dbReference type="EMBL" id="FOUJ01000009">
    <property type="protein sequence ID" value="SFM93904.1"/>
    <property type="molecule type" value="Genomic_DNA"/>
</dbReference>
<accession>A0A1I4UY49</accession>
<dbReference type="InterPro" id="IPR046142">
    <property type="entry name" value="DUF6144"/>
</dbReference>
<dbReference type="Proteomes" id="UP000198535">
    <property type="component" value="Unassembled WGS sequence"/>
</dbReference>
<dbReference type="InterPro" id="IPR024096">
    <property type="entry name" value="NO_sig/Golgi_transp_ligand-bd"/>
</dbReference>
<sequence length="144" mass="16166">MNHLAVWIDDLLSTMEDNSNQNIISVIEACGEKCAHRTGMLARITELKTESSQCKNHAEIVQFLSKHLPGSITQVDDGLIIHAVEGKCSCKMEPENFTHSSMLCNCTKGYHKAIWSEFFGRPVEVEIIETILRGSNECIFKIII</sequence>
<gene>
    <name evidence="1" type="ORF">SAMN04488696_2941</name>
</gene>
<dbReference type="Pfam" id="PF19641">
    <property type="entry name" value="DUF6144"/>
    <property type="match status" value="1"/>
</dbReference>
<organism evidence="1 2">
    <name type="scientific">Methanolobus profundi</name>
    <dbReference type="NCBI Taxonomy" id="487685"/>
    <lineage>
        <taxon>Archaea</taxon>
        <taxon>Methanobacteriati</taxon>
        <taxon>Methanobacteriota</taxon>
        <taxon>Stenosarchaea group</taxon>
        <taxon>Methanomicrobia</taxon>
        <taxon>Methanosarcinales</taxon>
        <taxon>Methanosarcinaceae</taxon>
        <taxon>Methanolobus</taxon>
    </lineage>
</organism>
<dbReference type="SUPFAM" id="SSF111126">
    <property type="entry name" value="Ligand-binding domain in the NO signalling and Golgi transport"/>
    <property type="match status" value="1"/>
</dbReference>
<name>A0A1I4UY49_9EURY</name>
<reference evidence="2" key="1">
    <citation type="submission" date="2016-10" db="EMBL/GenBank/DDBJ databases">
        <authorList>
            <person name="Varghese N."/>
            <person name="Submissions S."/>
        </authorList>
    </citation>
    <scope>NUCLEOTIDE SEQUENCE [LARGE SCALE GENOMIC DNA]</scope>
    <source>
        <strain evidence="2">Mob M</strain>
    </source>
</reference>
<dbReference type="AlphaFoldDB" id="A0A1I4UY49"/>
<dbReference type="RefSeq" id="WP_091938263.1">
    <property type="nucleotide sequence ID" value="NZ_FOUJ01000009.1"/>
</dbReference>
<evidence type="ECO:0000313" key="2">
    <source>
        <dbReference type="Proteomes" id="UP000198535"/>
    </source>
</evidence>
<keyword evidence="2" id="KW-1185">Reference proteome</keyword>
<protein>
    <recommendedName>
        <fullName evidence="3">Metanogen output domain-containing protein</fullName>
    </recommendedName>
</protein>
<proteinExistence type="predicted"/>
<evidence type="ECO:0000313" key="1">
    <source>
        <dbReference type="EMBL" id="SFM93904.1"/>
    </source>
</evidence>